<dbReference type="Gene3D" id="2.60.40.2360">
    <property type="entry name" value="Intracellular proteinase inhibitor BsuPI"/>
    <property type="match status" value="1"/>
</dbReference>
<feature type="region of interest" description="Disordered" evidence="1">
    <location>
        <begin position="135"/>
        <end position="164"/>
    </location>
</feature>
<name>A0ABQ2EUI4_9DEIO</name>
<keyword evidence="5" id="KW-1185">Reference proteome</keyword>
<feature type="chain" id="PRO_5047125463" description="Intracellular proteinase inhibitor BsuPI domain-containing protein" evidence="2">
    <location>
        <begin position="20"/>
        <end position="297"/>
    </location>
</feature>
<accession>A0ABQ2EUI4</accession>
<evidence type="ECO:0000259" key="3">
    <source>
        <dbReference type="Pfam" id="PF12690"/>
    </source>
</evidence>
<dbReference type="RefSeq" id="WP_189007637.1">
    <property type="nucleotide sequence ID" value="NZ_BMPP01000007.1"/>
</dbReference>
<dbReference type="EMBL" id="BMPP01000007">
    <property type="protein sequence ID" value="GGK26289.1"/>
    <property type="molecule type" value="Genomic_DNA"/>
</dbReference>
<proteinExistence type="predicted"/>
<evidence type="ECO:0000313" key="5">
    <source>
        <dbReference type="Proteomes" id="UP000647587"/>
    </source>
</evidence>
<organism evidence="4 5">
    <name type="scientific">Deinococcus malanensis</name>
    <dbReference type="NCBI Taxonomy" id="1706855"/>
    <lineage>
        <taxon>Bacteria</taxon>
        <taxon>Thermotogati</taxon>
        <taxon>Deinococcota</taxon>
        <taxon>Deinococci</taxon>
        <taxon>Deinococcales</taxon>
        <taxon>Deinococcaceae</taxon>
        <taxon>Deinococcus</taxon>
    </lineage>
</organism>
<evidence type="ECO:0000256" key="1">
    <source>
        <dbReference type="SAM" id="MobiDB-lite"/>
    </source>
</evidence>
<feature type="signal peptide" evidence="2">
    <location>
        <begin position="1"/>
        <end position="19"/>
    </location>
</feature>
<protein>
    <recommendedName>
        <fullName evidence="3">Intracellular proteinase inhibitor BsuPI domain-containing protein</fullName>
    </recommendedName>
</protein>
<dbReference type="InterPro" id="IPR038144">
    <property type="entry name" value="IPI"/>
</dbReference>
<comment type="caution">
    <text evidence="4">The sequence shown here is derived from an EMBL/GenBank/DDBJ whole genome shotgun (WGS) entry which is preliminary data.</text>
</comment>
<dbReference type="InterPro" id="IPR020481">
    <property type="entry name" value="Intracell_prot_inh_BsuPI"/>
</dbReference>
<keyword evidence="2" id="KW-0732">Signal</keyword>
<dbReference type="Proteomes" id="UP000647587">
    <property type="component" value="Unassembled WGS sequence"/>
</dbReference>
<evidence type="ECO:0000256" key="2">
    <source>
        <dbReference type="SAM" id="SignalP"/>
    </source>
</evidence>
<feature type="domain" description="Intracellular proteinase inhibitor BsuPI" evidence="3">
    <location>
        <begin position="189"/>
        <end position="281"/>
    </location>
</feature>
<gene>
    <name evidence="4" type="ORF">GCM10008955_20080</name>
</gene>
<evidence type="ECO:0000313" key="4">
    <source>
        <dbReference type="EMBL" id="GGK26289.1"/>
    </source>
</evidence>
<sequence length="297" mass="31198">MTKRLFLTAALLAAGLGSAQTGIPALPPGAAAPTTTDRLFPSGFRLSQLQAVQPLLQGLNTVQTSRIDEQQGRVVVTGLNAVDRLELLKRLRTANLPAGIVTFTTSATGTTTGNGSTGTVTQTPMTQTPVTQAPVAQTPSTQAPTTPVAPVTPPAATTPVRPGVTTLPARARPLSLPHRAVLTGPASVRAGEANTWSFNLTNTGTQAINLQHGACDVRFEVLNAAGEVVRPDPKDTVCTMQIIMTNVAPGQTREVQKIRWEGKNAQGQPVRPGTYTIRAVFDGPVLIRAQELKVTVR</sequence>
<reference evidence="5" key="1">
    <citation type="journal article" date="2019" name="Int. J. Syst. Evol. Microbiol.">
        <title>The Global Catalogue of Microorganisms (GCM) 10K type strain sequencing project: providing services to taxonomists for standard genome sequencing and annotation.</title>
        <authorList>
            <consortium name="The Broad Institute Genomics Platform"/>
            <consortium name="The Broad Institute Genome Sequencing Center for Infectious Disease"/>
            <person name="Wu L."/>
            <person name="Ma J."/>
        </authorList>
    </citation>
    <scope>NUCLEOTIDE SEQUENCE [LARGE SCALE GENOMIC DNA]</scope>
    <source>
        <strain evidence="5">JCM 30331</strain>
    </source>
</reference>
<dbReference type="Pfam" id="PF12690">
    <property type="entry name" value="BsuPI"/>
    <property type="match status" value="1"/>
</dbReference>